<evidence type="ECO:0000256" key="1">
    <source>
        <dbReference type="SAM" id="MobiDB-lite"/>
    </source>
</evidence>
<sequence>LRPRARARHRHRGDRRRGRPRTSCRLHAARCRLHAAGWMASRAHKDCPFFIFVVSSRVPTYLV</sequence>
<reference evidence="2" key="1">
    <citation type="journal article" date="2012" name="BMC Biol.">
        <title>Comprehensive microarray-based analysis for stage-specific larval camouflage pattern-associated genes in the swallowtail butterfly, Papilio xuthus.</title>
        <authorList>
            <person name="Futahashi R."/>
            <person name="Shirataki H."/>
            <person name="Narita T."/>
            <person name="Mita K."/>
            <person name="Fujiwara H."/>
        </authorList>
    </citation>
    <scope>NUCLEOTIDE SEQUENCE</scope>
    <source>
        <tissue evidence="2">Epidermis</tissue>
    </source>
</reference>
<accession>I4DQS1</accession>
<feature type="region of interest" description="Disordered" evidence="1">
    <location>
        <begin position="1"/>
        <end position="21"/>
    </location>
</feature>
<proteinExistence type="evidence at transcript level"/>
<organism evidence="2">
    <name type="scientific">Papilio xuthus</name>
    <name type="common">Asian swallowtail butterfly</name>
    <dbReference type="NCBI Taxonomy" id="66420"/>
    <lineage>
        <taxon>Eukaryota</taxon>
        <taxon>Metazoa</taxon>
        <taxon>Ecdysozoa</taxon>
        <taxon>Arthropoda</taxon>
        <taxon>Hexapoda</taxon>
        <taxon>Insecta</taxon>
        <taxon>Pterygota</taxon>
        <taxon>Neoptera</taxon>
        <taxon>Endopterygota</taxon>
        <taxon>Lepidoptera</taxon>
        <taxon>Glossata</taxon>
        <taxon>Ditrysia</taxon>
        <taxon>Papilionoidea</taxon>
        <taxon>Papilionidae</taxon>
        <taxon>Papilioninae</taxon>
        <taxon>Papilio</taxon>
    </lineage>
</organism>
<feature type="non-terminal residue" evidence="2">
    <location>
        <position position="1"/>
    </location>
</feature>
<dbReference type="AlphaFoldDB" id="I4DQS1"/>
<evidence type="ECO:0000313" key="2">
    <source>
        <dbReference type="EMBL" id="BAM20261.1"/>
    </source>
</evidence>
<name>I4DQS1_PAPXU</name>
<dbReference type="EMBL" id="AK404726">
    <property type="protein sequence ID" value="BAM20261.1"/>
    <property type="molecule type" value="mRNA"/>
</dbReference>
<protein>
    <submittedName>
        <fullName evidence="2">Uncharacterized protein</fullName>
    </submittedName>
</protein>